<dbReference type="GO" id="GO:0017038">
    <property type="term" value="P:protein import"/>
    <property type="evidence" value="ECO:0007669"/>
    <property type="project" value="InterPro"/>
</dbReference>
<proteinExistence type="inferred from homology"/>
<dbReference type="GO" id="GO:0043952">
    <property type="term" value="P:protein transport by the Sec complex"/>
    <property type="evidence" value="ECO:0007669"/>
    <property type="project" value="TreeGrafter"/>
</dbReference>
<dbReference type="GO" id="GO:0031522">
    <property type="term" value="C:cell envelope Sec protein transport complex"/>
    <property type="evidence" value="ECO:0007669"/>
    <property type="project" value="TreeGrafter"/>
</dbReference>
<evidence type="ECO:0000256" key="2">
    <source>
        <dbReference type="ARBA" id="ARBA00007650"/>
    </source>
</evidence>
<dbReference type="GO" id="GO:0008564">
    <property type="term" value="F:protein-exporting ATPase activity"/>
    <property type="evidence" value="ECO:0007669"/>
    <property type="project" value="UniProtKB-EC"/>
</dbReference>
<protein>
    <recommendedName>
        <fullName evidence="12 13">Protein translocase subunit SecA</fullName>
        <ecNumber evidence="12">7.4.2.8</ecNumber>
    </recommendedName>
</protein>
<dbReference type="PROSITE" id="PS01312">
    <property type="entry name" value="SECA"/>
    <property type="match status" value="1"/>
</dbReference>
<dbReference type="Gene3D" id="3.90.1440.10">
    <property type="entry name" value="SecA, preprotein cross-linking domain"/>
    <property type="match status" value="1"/>
</dbReference>
<evidence type="ECO:0000313" key="17">
    <source>
        <dbReference type="EMBL" id="EKN68585.1"/>
    </source>
</evidence>
<dbReference type="InterPro" id="IPR011116">
    <property type="entry name" value="SecA_Wing/Scaffold"/>
</dbReference>
<feature type="binding site" evidence="12">
    <location>
        <position position="86"/>
    </location>
    <ligand>
        <name>ATP</name>
        <dbReference type="ChEBI" id="CHEBI:30616"/>
    </ligand>
</feature>
<dbReference type="CDD" id="cd18803">
    <property type="entry name" value="SF2_C_secA"/>
    <property type="match status" value="1"/>
</dbReference>
<gene>
    <name evidence="12" type="primary">secA</name>
    <name evidence="17" type="ORF">BAZO_03630</name>
</gene>
<dbReference type="HAMAP" id="MF_01382">
    <property type="entry name" value="SecA"/>
    <property type="match status" value="1"/>
</dbReference>
<evidence type="ECO:0000256" key="12">
    <source>
        <dbReference type="HAMAP-Rule" id="MF_01382"/>
    </source>
</evidence>
<dbReference type="PROSITE" id="PS51196">
    <property type="entry name" value="SECA_MOTOR_DEAD"/>
    <property type="match status" value="1"/>
</dbReference>
<dbReference type="InterPro" id="IPR036266">
    <property type="entry name" value="SecA_Wing/Scaffold_sf"/>
</dbReference>
<keyword evidence="4 12" id="KW-1003">Cell membrane</keyword>
<dbReference type="GO" id="GO:0005886">
    <property type="term" value="C:plasma membrane"/>
    <property type="evidence" value="ECO:0007669"/>
    <property type="project" value="UniProtKB-SubCell"/>
</dbReference>
<keyword evidence="11 12" id="KW-0472">Membrane</keyword>
<dbReference type="InterPro" id="IPR011115">
    <property type="entry name" value="SecA_DEAD"/>
</dbReference>
<dbReference type="Proteomes" id="UP000006315">
    <property type="component" value="Unassembled WGS sequence"/>
</dbReference>
<comment type="catalytic activity">
    <reaction evidence="12">
        <text>ATP + H2O + cellular proteinSide 1 = ADP + phosphate + cellular proteinSide 2.</text>
        <dbReference type="EC" id="7.4.2.8"/>
    </reaction>
</comment>
<feature type="domain" description="Helicase ATP-binding" evidence="14">
    <location>
        <begin position="88"/>
        <end position="245"/>
    </location>
</feature>
<keyword evidence="9 12" id="KW-1278">Translocase</keyword>
<keyword evidence="18" id="KW-1185">Reference proteome</keyword>
<dbReference type="NCBIfam" id="NF009538">
    <property type="entry name" value="PRK12904.1"/>
    <property type="match status" value="1"/>
</dbReference>
<dbReference type="InterPro" id="IPR030908">
    <property type="entry name" value="SecA2_Bac_anthr"/>
</dbReference>
<comment type="subunit">
    <text evidence="12">Monomer and homodimer. Part of the essential Sec protein translocation apparatus which comprises SecA, SecYEG and auxiliary proteins SecDF. Other proteins may also be involved.</text>
</comment>
<evidence type="ECO:0000256" key="10">
    <source>
        <dbReference type="ARBA" id="ARBA00023010"/>
    </source>
</evidence>
<dbReference type="PROSITE" id="PS51194">
    <property type="entry name" value="HELICASE_CTER"/>
    <property type="match status" value="1"/>
</dbReference>
<dbReference type="SUPFAM" id="SSF81767">
    <property type="entry name" value="Pre-protein crosslinking domain of SecA"/>
    <property type="match status" value="1"/>
</dbReference>
<keyword evidence="8 12" id="KW-0653">Protein transport</keyword>
<dbReference type="InterPro" id="IPR014001">
    <property type="entry name" value="Helicase_ATP-bd"/>
</dbReference>
<dbReference type="GeneID" id="89466819"/>
<dbReference type="InterPro" id="IPR014018">
    <property type="entry name" value="SecA_motor_DEAD"/>
</dbReference>
<organism evidence="17 18">
    <name type="scientific">Schinkia azotoformans LMG 9581</name>
    <dbReference type="NCBI Taxonomy" id="1131731"/>
    <lineage>
        <taxon>Bacteria</taxon>
        <taxon>Bacillati</taxon>
        <taxon>Bacillota</taxon>
        <taxon>Bacilli</taxon>
        <taxon>Bacillales</taxon>
        <taxon>Bacillaceae</taxon>
        <taxon>Calidifontibacillus/Schinkia group</taxon>
        <taxon>Schinkia</taxon>
    </lineage>
</organism>
<evidence type="ECO:0000256" key="8">
    <source>
        <dbReference type="ARBA" id="ARBA00022927"/>
    </source>
</evidence>
<dbReference type="Pfam" id="PF21090">
    <property type="entry name" value="P-loop_SecA"/>
    <property type="match status" value="2"/>
</dbReference>
<dbReference type="SMART" id="SM00958">
    <property type="entry name" value="SecA_PP_bind"/>
    <property type="match status" value="1"/>
</dbReference>
<evidence type="ECO:0000256" key="4">
    <source>
        <dbReference type="ARBA" id="ARBA00022475"/>
    </source>
</evidence>
<dbReference type="NCBIfam" id="NF006630">
    <property type="entry name" value="PRK09200.1"/>
    <property type="match status" value="1"/>
</dbReference>
<dbReference type="EC" id="7.4.2.8" evidence="12"/>
<dbReference type="Pfam" id="PF07516">
    <property type="entry name" value="SecA_SW"/>
    <property type="match status" value="1"/>
</dbReference>
<comment type="similarity">
    <text evidence="2 12 13">Belongs to the SecA family.</text>
</comment>
<dbReference type="AlphaFoldDB" id="K6CBU8"/>
<keyword evidence="3 12" id="KW-0813">Transport</keyword>
<dbReference type="InterPro" id="IPR020937">
    <property type="entry name" value="SecA_CS"/>
</dbReference>
<dbReference type="InterPro" id="IPR001650">
    <property type="entry name" value="Helicase_C-like"/>
</dbReference>
<dbReference type="NCBIfam" id="TIGR04397">
    <property type="entry name" value="SecA2_Bac_anthr"/>
    <property type="match status" value="1"/>
</dbReference>
<dbReference type="SUPFAM" id="SSF81886">
    <property type="entry name" value="Helical scaffold and wing domains of SecA"/>
    <property type="match status" value="1"/>
</dbReference>
<evidence type="ECO:0000256" key="9">
    <source>
        <dbReference type="ARBA" id="ARBA00022967"/>
    </source>
</evidence>
<dbReference type="InterPro" id="IPR027417">
    <property type="entry name" value="P-loop_NTPase"/>
</dbReference>
<dbReference type="STRING" id="1131731.BAZO_03630"/>
<dbReference type="Gene3D" id="1.10.3060.10">
    <property type="entry name" value="Helical scaffold and wing domains of SecA"/>
    <property type="match status" value="1"/>
</dbReference>
<dbReference type="PRINTS" id="PR00906">
    <property type="entry name" value="SECA"/>
</dbReference>
<dbReference type="PANTHER" id="PTHR30612">
    <property type="entry name" value="SECA INNER MEMBRANE COMPONENT OF SEC PROTEIN SECRETION SYSTEM"/>
    <property type="match status" value="1"/>
</dbReference>
<keyword evidence="6 12" id="KW-0547">Nucleotide-binding</keyword>
<dbReference type="InterPro" id="IPR011130">
    <property type="entry name" value="SecA_preprotein_X-link_dom"/>
</dbReference>
<feature type="domain" description="Helicase C-terminal" evidence="15">
    <location>
        <begin position="411"/>
        <end position="586"/>
    </location>
</feature>
<dbReference type="PANTHER" id="PTHR30612:SF0">
    <property type="entry name" value="CHLOROPLAST PROTEIN-TRANSPORTING ATPASE"/>
    <property type="match status" value="1"/>
</dbReference>
<dbReference type="GO" id="GO:0006605">
    <property type="term" value="P:protein targeting"/>
    <property type="evidence" value="ECO:0007669"/>
    <property type="project" value="UniProtKB-UniRule"/>
</dbReference>
<dbReference type="InterPro" id="IPR036670">
    <property type="entry name" value="SecA_X-link_sf"/>
</dbReference>
<reference evidence="17 18" key="1">
    <citation type="journal article" date="2012" name="Front. Microbiol.">
        <title>Redundancy and modularity in membrane-associated dissimilatory nitrate reduction in Bacillus.</title>
        <authorList>
            <person name="Heylen K."/>
            <person name="Keltjens J."/>
        </authorList>
    </citation>
    <scope>NUCLEOTIDE SEQUENCE [LARGE SCALE GENOMIC DNA]</scope>
    <source>
        <strain evidence="17 18">LMG 9581</strain>
    </source>
</reference>
<comment type="caution">
    <text evidence="17">The sequence shown here is derived from an EMBL/GenBank/DDBJ whole genome shotgun (WGS) entry which is preliminary data.</text>
</comment>
<keyword evidence="7 12" id="KW-0067">ATP-binding</keyword>
<feature type="domain" description="SecA family profile" evidence="16">
    <location>
        <begin position="2"/>
        <end position="571"/>
    </location>
</feature>
<keyword evidence="5 12" id="KW-0963">Cytoplasm</keyword>
<dbReference type="PATRIC" id="fig|1131731.3.peg.755"/>
<dbReference type="GO" id="GO:0065002">
    <property type="term" value="P:intracellular protein transmembrane transport"/>
    <property type="evidence" value="ECO:0007669"/>
    <property type="project" value="UniProtKB-UniRule"/>
</dbReference>
<dbReference type="Gene3D" id="3.40.50.300">
    <property type="entry name" value="P-loop containing nucleotide triphosphate hydrolases"/>
    <property type="match status" value="3"/>
</dbReference>
<evidence type="ECO:0000256" key="6">
    <source>
        <dbReference type="ARBA" id="ARBA00022741"/>
    </source>
</evidence>
<name>K6CBU8_SCHAZ</name>
<dbReference type="InterPro" id="IPR000185">
    <property type="entry name" value="SecA"/>
</dbReference>
<evidence type="ECO:0000256" key="7">
    <source>
        <dbReference type="ARBA" id="ARBA00022840"/>
    </source>
</evidence>
<dbReference type="RefSeq" id="WP_003329899.1">
    <property type="nucleotide sequence ID" value="NZ_AJLR01000038.1"/>
</dbReference>
<dbReference type="FunFam" id="3.90.1440.10:FF:000003">
    <property type="entry name" value="Preprotein translocase SecA subunit"/>
    <property type="match status" value="1"/>
</dbReference>
<dbReference type="Pfam" id="PF01043">
    <property type="entry name" value="SecA_PP_bind"/>
    <property type="match status" value="1"/>
</dbReference>
<keyword evidence="10 12" id="KW-0811">Translocation</keyword>
<feature type="binding site" evidence="12">
    <location>
        <begin position="104"/>
        <end position="108"/>
    </location>
    <ligand>
        <name>ATP</name>
        <dbReference type="ChEBI" id="CHEBI:30616"/>
    </ligand>
</feature>
<evidence type="ECO:0000259" key="16">
    <source>
        <dbReference type="PROSITE" id="PS51196"/>
    </source>
</evidence>
<dbReference type="NCBIfam" id="TIGR00963">
    <property type="entry name" value="secA"/>
    <property type="match status" value="1"/>
</dbReference>
<dbReference type="PROSITE" id="PS51192">
    <property type="entry name" value="HELICASE_ATP_BIND_1"/>
    <property type="match status" value="1"/>
</dbReference>
<evidence type="ECO:0000256" key="13">
    <source>
        <dbReference type="RuleBase" id="RU003874"/>
    </source>
</evidence>
<dbReference type="EMBL" id="AJLR01000038">
    <property type="protein sequence ID" value="EKN68585.1"/>
    <property type="molecule type" value="Genomic_DNA"/>
</dbReference>
<dbReference type="Pfam" id="PF07517">
    <property type="entry name" value="SecA_DEAD"/>
    <property type="match status" value="1"/>
</dbReference>
<dbReference type="GO" id="GO:0005524">
    <property type="term" value="F:ATP binding"/>
    <property type="evidence" value="ECO:0007669"/>
    <property type="project" value="UniProtKB-UniRule"/>
</dbReference>
<evidence type="ECO:0000256" key="3">
    <source>
        <dbReference type="ARBA" id="ARBA00022448"/>
    </source>
</evidence>
<dbReference type="InterPro" id="IPR044722">
    <property type="entry name" value="SecA_SF2_C"/>
</dbReference>
<sequence>MLNAIKKIIGDDQQRKLKRYYKIVDEINSLEPEIEKLSDEELKGKTAQFKEELANGKTVFDIQAEAFAVVREAAKRVLGMRHFDVQLIGGLVLTGGNIAEMATGEGKTLVGSLPAYLRALEGKGVHIITVNDYLAKRDRDLIGKIHEFLGLTVGLNVPMMEPEQKKAAYEADITYGIGTEFGFDFLRDNMVQDVSQRVQRPYHYAIIDEIDSVLIDEAKTPLIIAGKMEAAANLHQICARLAKRFERDVDYTFDDETKATSLTEEGINKVERAFGVDNLYDLEHQTLYHYAIQALRAHVMFKRDVDYIVQDGKVMLVDMFTGRIMEGRTLSDGLHQAIEAKEGLEITEENKSQASVTIQNYFRMYPILSGMTGTAKTEEKEFSNTYNMEVVPIPTNKPIQRVDMLERVYATKHDKYVAMANEIKERHEKGQPILVGTTSIIQSEKIGEYLKKENLPCEILNAKTVEQEVSIISLAGQKGHITIATNMAGRGTDILLGEGVAELGGLHILGTEKHESRRIDNQLRGRAGRQGDPGSSQFFISIEDELFRRFSHEEIEKLQQKLQTDETGLILNKNIHELVERTQRICEGSNYAIREYNLKLDDIVNDQRKAIYNLRDNALINEDVLSLILEMIPRYSHYLVDKYCSKELEPEEWPLDRLVNELNQLIVGQKIQLPVEVNEVDEVHGAVAQAIEPYLENLEKLKDNTNLQQVLRRVLVAVIDKHWVNHLESMTRIKEGIGLRHYQQEDPLRLYQNEGLEVFHHTFSLIDHDSSVQLARIAAPLLEQLAEEEAAEQDGKGEEELDAE</sequence>
<dbReference type="SMART" id="SM00957">
    <property type="entry name" value="SecA_DEAD"/>
    <property type="match status" value="1"/>
</dbReference>
<evidence type="ECO:0000256" key="11">
    <source>
        <dbReference type="ARBA" id="ARBA00023136"/>
    </source>
</evidence>
<evidence type="ECO:0000313" key="18">
    <source>
        <dbReference type="Proteomes" id="UP000006315"/>
    </source>
</evidence>
<evidence type="ECO:0000259" key="14">
    <source>
        <dbReference type="PROSITE" id="PS51192"/>
    </source>
</evidence>
<accession>K6CBU8</accession>
<evidence type="ECO:0000256" key="5">
    <source>
        <dbReference type="ARBA" id="ARBA00022490"/>
    </source>
</evidence>
<evidence type="ECO:0000259" key="15">
    <source>
        <dbReference type="PROSITE" id="PS51194"/>
    </source>
</evidence>
<feature type="binding site" evidence="12">
    <location>
        <position position="493"/>
    </location>
    <ligand>
        <name>ATP</name>
        <dbReference type="ChEBI" id="CHEBI:30616"/>
    </ligand>
</feature>
<evidence type="ECO:0000256" key="1">
    <source>
        <dbReference type="ARBA" id="ARBA00004170"/>
    </source>
</evidence>
<comment type="function">
    <text evidence="12">Part of the Sec protein translocase complex. Interacts with the SecYEG preprotein conducting channel. Has a central role in coupling the hydrolysis of ATP to the transfer of proteins into and across the cell membrane, serving as an ATP-driven molecular motor driving the stepwise translocation of polypeptide chains across the membrane.</text>
</comment>
<dbReference type="GO" id="GO:0005829">
    <property type="term" value="C:cytosol"/>
    <property type="evidence" value="ECO:0007669"/>
    <property type="project" value="TreeGrafter"/>
</dbReference>
<dbReference type="CDD" id="cd17928">
    <property type="entry name" value="DEXDc_SecA"/>
    <property type="match status" value="1"/>
</dbReference>
<dbReference type="FunFam" id="3.40.50.300:FF:000429">
    <property type="entry name" value="Preprotein translocase subunit SecA"/>
    <property type="match status" value="1"/>
</dbReference>
<dbReference type="SUPFAM" id="SSF52540">
    <property type="entry name" value="P-loop containing nucleoside triphosphate hydrolases"/>
    <property type="match status" value="2"/>
</dbReference>
<comment type="subcellular location">
    <subcellularLocation>
        <location evidence="12">Cell membrane</location>
        <topology evidence="12">Peripheral membrane protein</topology>
        <orientation evidence="12">Cytoplasmic side</orientation>
    </subcellularLocation>
    <subcellularLocation>
        <location evidence="12">Cytoplasm</location>
    </subcellularLocation>
    <subcellularLocation>
        <location evidence="1">Membrane</location>
        <topology evidence="1">Peripheral membrane protein</topology>
    </subcellularLocation>
    <text evidence="12">Distribution is 50-50.</text>
</comment>